<name>A0ABD0LHW2_9CAEN</name>
<organism evidence="1 2">
    <name type="scientific">Batillaria attramentaria</name>
    <dbReference type="NCBI Taxonomy" id="370345"/>
    <lineage>
        <taxon>Eukaryota</taxon>
        <taxon>Metazoa</taxon>
        <taxon>Spiralia</taxon>
        <taxon>Lophotrochozoa</taxon>
        <taxon>Mollusca</taxon>
        <taxon>Gastropoda</taxon>
        <taxon>Caenogastropoda</taxon>
        <taxon>Sorbeoconcha</taxon>
        <taxon>Cerithioidea</taxon>
        <taxon>Batillariidae</taxon>
        <taxon>Batillaria</taxon>
    </lineage>
</organism>
<dbReference type="EMBL" id="JACVVK020000046">
    <property type="protein sequence ID" value="KAK7499142.1"/>
    <property type="molecule type" value="Genomic_DNA"/>
</dbReference>
<dbReference type="Gene3D" id="3.60.15.10">
    <property type="entry name" value="Ribonuclease Z/Hydroxyacylglutathione hydrolase-like"/>
    <property type="match status" value="1"/>
</dbReference>
<reference evidence="1 2" key="1">
    <citation type="journal article" date="2023" name="Sci. Data">
        <title>Genome assembly of the Korean intertidal mud-creeper Batillaria attramentaria.</title>
        <authorList>
            <person name="Patra A.K."/>
            <person name="Ho P.T."/>
            <person name="Jun S."/>
            <person name="Lee S.J."/>
            <person name="Kim Y."/>
            <person name="Won Y.J."/>
        </authorList>
    </citation>
    <scope>NUCLEOTIDE SEQUENCE [LARGE SCALE GENOMIC DNA]</scope>
    <source>
        <strain evidence="1">Wonlab-2016</strain>
    </source>
</reference>
<protein>
    <submittedName>
        <fullName evidence="1">Uncharacterized protein</fullName>
    </submittedName>
</protein>
<accession>A0ABD0LHW2</accession>
<proteinExistence type="predicted"/>
<dbReference type="InterPro" id="IPR036866">
    <property type="entry name" value="RibonucZ/Hydroxyglut_hydro"/>
</dbReference>
<dbReference type="PANTHER" id="PTHR46504:SF2">
    <property type="entry name" value="TRNASE Z TRZ1"/>
    <property type="match status" value="1"/>
</dbReference>
<keyword evidence="2" id="KW-1185">Reference proteome</keyword>
<gene>
    <name evidence="1" type="ORF">BaRGS_00009689</name>
</gene>
<dbReference type="PANTHER" id="PTHR46504">
    <property type="entry name" value="TRNASE Z TRZ1"/>
    <property type="match status" value="1"/>
</dbReference>
<dbReference type="SUPFAM" id="SSF56281">
    <property type="entry name" value="Metallo-hydrolase/oxidoreductase"/>
    <property type="match status" value="1"/>
</dbReference>
<evidence type="ECO:0000313" key="1">
    <source>
        <dbReference type="EMBL" id="KAK7499142.1"/>
    </source>
</evidence>
<evidence type="ECO:0000313" key="2">
    <source>
        <dbReference type="Proteomes" id="UP001519460"/>
    </source>
</evidence>
<comment type="caution">
    <text evidence="1">The sequence shown here is derived from an EMBL/GenBank/DDBJ whole genome shotgun (WGS) entry which is preliminary data.</text>
</comment>
<dbReference type="Proteomes" id="UP001519460">
    <property type="component" value="Unassembled WGS sequence"/>
</dbReference>
<dbReference type="AlphaFoldDB" id="A0ABD0LHW2"/>
<sequence>MSRLSEEGWQSFDNYNVYAWSLSGIETCVVVKTDDLRIAFDMGYSIPQSISSPSVFISHGHLDHIGGVANHVSKRGLFGMRKARYFVPPHLVEDLKAVTSASCAMAQTTSALEDVDIRPFGLDETIALPNNYFMRAFPTVHRIPSQGYILYKQSKQLKPQYVGQSSTAIAELHRNDVPIHDLIATPEVAFTGDTMIEVFLNSPNPDLLRVKLLIVEATFIDHSEKTDSVQKARDYGHIHLQEISDNAHLFKDIKYILLIHFSTKYTAEYIHQFVSTSIAPELMGKVYCATIAKERTS</sequence>